<dbReference type="InterPro" id="IPR007137">
    <property type="entry name" value="DUF348"/>
</dbReference>
<keyword evidence="3" id="KW-0812">Transmembrane</keyword>
<feature type="transmembrane region" description="Helical" evidence="3">
    <location>
        <begin position="12"/>
        <end position="35"/>
    </location>
</feature>
<feature type="compositionally biased region" description="Low complexity" evidence="2">
    <location>
        <begin position="303"/>
        <end position="343"/>
    </location>
</feature>
<evidence type="ECO:0000256" key="1">
    <source>
        <dbReference type="ARBA" id="ARBA00022729"/>
    </source>
</evidence>
<dbReference type="Proteomes" id="UP000216074">
    <property type="component" value="Unassembled WGS sequence"/>
</dbReference>
<keyword evidence="6" id="KW-1185">Reference proteome</keyword>
<feature type="compositionally biased region" description="Low complexity" evidence="2">
    <location>
        <begin position="350"/>
        <end position="374"/>
    </location>
</feature>
<comment type="caution">
    <text evidence="5">The sequence shown here is derived from an EMBL/GenBank/DDBJ whole genome shotgun (WGS) entry which is preliminary data.</text>
</comment>
<organism evidence="5 6">
    <name type="scientific">Bifidobacterium hapali</name>
    <dbReference type="NCBI Taxonomy" id="1630172"/>
    <lineage>
        <taxon>Bacteria</taxon>
        <taxon>Bacillati</taxon>
        <taxon>Actinomycetota</taxon>
        <taxon>Actinomycetes</taxon>
        <taxon>Bifidobacteriales</taxon>
        <taxon>Bifidobacteriaceae</taxon>
        <taxon>Bifidobacterium</taxon>
    </lineage>
</organism>
<feature type="compositionally biased region" description="Low complexity" evidence="2">
    <location>
        <begin position="393"/>
        <end position="435"/>
    </location>
</feature>
<gene>
    <name evidence="5" type="ORF">BHAP_0009</name>
</gene>
<feature type="domain" description="G5" evidence="4">
    <location>
        <begin position="205"/>
        <end position="285"/>
    </location>
</feature>
<dbReference type="Gene3D" id="2.20.230.10">
    <property type="entry name" value="Resuscitation-promoting factor rpfb"/>
    <property type="match status" value="1"/>
</dbReference>
<keyword evidence="3" id="KW-1133">Transmembrane helix</keyword>
<dbReference type="EMBL" id="MWWY01000001">
    <property type="protein sequence ID" value="OZG66679.1"/>
    <property type="molecule type" value="Genomic_DNA"/>
</dbReference>
<evidence type="ECO:0000256" key="2">
    <source>
        <dbReference type="SAM" id="MobiDB-lite"/>
    </source>
</evidence>
<dbReference type="RefSeq" id="WP_094728437.1">
    <property type="nucleotide sequence ID" value="NZ_MWWY01000001.1"/>
</dbReference>
<proteinExistence type="predicted"/>
<dbReference type="PROSITE" id="PS51109">
    <property type="entry name" value="G5"/>
    <property type="match status" value="1"/>
</dbReference>
<evidence type="ECO:0000313" key="6">
    <source>
        <dbReference type="Proteomes" id="UP000216074"/>
    </source>
</evidence>
<dbReference type="Pfam" id="PF07501">
    <property type="entry name" value="G5"/>
    <property type="match status" value="1"/>
</dbReference>
<accession>A0A261G5H5</accession>
<keyword evidence="1" id="KW-0732">Signal</keyword>
<evidence type="ECO:0000259" key="4">
    <source>
        <dbReference type="PROSITE" id="PS51109"/>
    </source>
</evidence>
<protein>
    <submittedName>
        <fullName evidence="5">Lytic transglycosylase</fullName>
    </submittedName>
</protein>
<feature type="compositionally biased region" description="Gly residues" evidence="2">
    <location>
        <begin position="375"/>
        <end position="392"/>
    </location>
</feature>
<keyword evidence="3" id="KW-0472">Membrane</keyword>
<dbReference type="SUPFAM" id="SSF53955">
    <property type="entry name" value="Lysozyme-like"/>
    <property type="match status" value="1"/>
</dbReference>
<evidence type="ECO:0000256" key="3">
    <source>
        <dbReference type="SAM" id="Phobius"/>
    </source>
</evidence>
<dbReference type="OrthoDB" id="9766277at2"/>
<name>A0A261G5H5_9BIFI</name>
<dbReference type="SMART" id="SM01208">
    <property type="entry name" value="G5"/>
    <property type="match status" value="1"/>
</dbReference>
<evidence type="ECO:0000313" key="5">
    <source>
        <dbReference type="EMBL" id="OZG66679.1"/>
    </source>
</evidence>
<reference evidence="5 6" key="1">
    <citation type="journal article" date="2017" name="BMC Genomics">
        <title>Comparative genomic and phylogenomic analyses of the Bifidobacteriaceae family.</title>
        <authorList>
            <person name="Lugli G.A."/>
            <person name="Milani C."/>
            <person name="Turroni F."/>
            <person name="Duranti S."/>
            <person name="Mancabelli L."/>
            <person name="Mangifesta M."/>
            <person name="Ferrario C."/>
            <person name="Modesto M."/>
            <person name="Mattarelli P."/>
            <person name="Jiri K."/>
            <person name="van Sinderen D."/>
            <person name="Ventura M."/>
        </authorList>
    </citation>
    <scope>NUCLEOTIDE SEQUENCE [LARGE SCALE GENOMIC DNA]</scope>
    <source>
        <strain evidence="5 6">DSM 100202</strain>
    </source>
</reference>
<dbReference type="InterPro" id="IPR023346">
    <property type="entry name" value="Lysozyme-like_dom_sf"/>
</dbReference>
<feature type="compositionally biased region" description="Low complexity" evidence="2">
    <location>
        <begin position="443"/>
        <end position="456"/>
    </location>
</feature>
<dbReference type="InterPro" id="IPR011098">
    <property type="entry name" value="G5_dom"/>
</dbReference>
<dbReference type="Pfam" id="PF03990">
    <property type="entry name" value="DUF348"/>
    <property type="match status" value="3"/>
</dbReference>
<sequence>MARRWTPQRLVLLRRIRVAACAGVTVAATVGMFLFTARKTVALTVNGETTTVTTYAMSAQRLLESQGITLKTHDIVESSAGGDRITDRSVVTVRSAYQTTITIDGQRVPFWTTATSAEQLLSFFEQNEAAAAKVTVDIGNVYNKLTGGFVINENGPVTVIADGKSSEAPNGKLPAASILDAKGITLGKDDRVSVEKDGGTTILRVQRVTHGQETRTVAVPHGTQTILDPNLEPGQTEIRQQGEDGETKQVFDVTYVDGHAESETLISETTTKIAIDTIVAVGPERAQEDSGESADGGNGTTGDGSDSSDSTGDSSGSEADGSSGSKDNTGSSGTAGNGNSNSGNSGGSGDSNSGSDNNHAGNAGNSGSSSNNGSNGSGNAGSSGNNSGGNSGNSGNTSGGSNNSGNAGNSGNSSGDDSNNNSGNSGNGSNNNSGSNSGGNSGNTGNSGSSSDDGSATARLWRPTAAQAQAYAAGAAAQRGWTGDEWTALVKLWTRESNWRWSAENKWSGAYGIPQALPGSKMAAFGADWRNDAAIQIDWGLYYIAQRYGTPSEAWRHSEEVGWY</sequence>
<dbReference type="AlphaFoldDB" id="A0A261G5H5"/>
<feature type="region of interest" description="Disordered" evidence="2">
    <location>
        <begin position="283"/>
        <end position="456"/>
    </location>
</feature>